<protein>
    <recommendedName>
        <fullName evidence="5">MYND-type domain-containing protein</fullName>
    </recommendedName>
</protein>
<comment type="caution">
    <text evidence="6">The sequence shown here is derived from an EMBL/GenBank/DDBJ whole genome shotgun (WGS) entry which is preliminary data.</text>
</comment>
<evidence type="ECO:0000313" key="6">
    <source>
        <dbReference type="EMBL" id="KAK7062048.1"/>
    </source>
</evidence>
<evidence type="ECO:0000313" key="7">
    <source>
        <dbReference type="Proteomes" id="UP001362999"/>
    </source>
</evidence>
<reference evidence="6 7" key="1">
    <citation type="journal article" date="2024" name="J Genomics">
        <title>Draft genome sequencing and assembly of Favolaschia claudopus CIRM-BRFM 2984 isolated from oak limbs.</title>
        <authorList>
            <person name="Navarro D."/>
            <person name="Drula E."/>
            <person name="Chaduli D."/>
            <person name="Cazenave R."/>
            <person name="Ahrendt S."/>
            <person name="Wang J."/>
            <person name="Lipzen A."/>
            <person name="Daum C."/>
            <person name="Barry K."/>
            <person name="Grigoriev I.V."/>
            <person name="Favel A."/>
            <person name="Rosso M.N."/>
            <person name="Martin F."/>
        </authorList>
    </citation>
    <scope>NUCLEOTIDE SEQUENCE [LARGE SCALE GENOMIC DNA]</scope>
    <source>
        <strain evidence="6 7">CIRM-BRFM 2984</strain>
    </source>
</reference>
<feature type="domain" description="MYND-type" evidence="5">
    <location>
        <begin position="37"/>
        <end position="97"/>
    </location>
</feature>
<evidence type="ECO:0000256" key="2">
    <source>
        <dbReference type="ARBA" id="ARBA00022771"/>
    </source>
</evidence>
<keyword evidence="7" id="KW-1185">Reference proteome</keyword>
<dbReference type="PROSITE" id="PS50865">
    <property type="entry name" value="ZF_MYND_2"/>
    <property type="match status" value="1"/>
</dbReference>
<evidence type="ECO:0000256" key="4">
    <source>
        <dbReference type="PROSITE-ProRule" id="PRU00134"/>
    </source>
</evidence>
<sequence>MPTVIRTRHFVNPVTGAKINLHVVGSDKEDRGVPDICRTCGKTAKELAAQKSPEKLMCCTRCKSNGNARILYCSKACQIADYKYGRPPNQPPHKRTCGKTHVEPAETDESLLPVSRPFDLEEITVYSKTPTTALQAQIEFLSNNNLAHYGFRRPENGKYVAHSIQGKGGELFLQMRAEAIGRHDMASIAFMEKLLAMSLHPTDCYKPGDYVPQLELEYDVDLDECHQALQASDRHQDLFREWAEWAAPRQRLGVRFGLPWYYFNPGGKFLHPIKYGRILDNES</sequence>
<proteinExistence type="predicted"/>
<evidence type="ECO:0000256" key="1">
    <source>
        <dbReference type="ARBA" id="ARBA00022723"/>
    </source>
</evidence>
<keyword evidence="2 4" id="KW-0863">Zinc-finger</keyword>
<evidence type="ECO:0000256" key="3">
    <source>
        <dbReference type="ARBA" id="ARBA00022833"/>
    </source>
</evidence>
<gene>
    <name evidence="6" type="ORF">R3P38DRAFT_2833090</name>
</gene>
<dbReference type="InterPro" id="IPR002893">
    <property type="entry name" value="Znf_MYND"/>
</dbReference>
<name>A0AAW0ECX6_9AGAR</name>
<dbReference type="Proteomes" id="UP001362999">
    <property type="component" value="Unassembled WGS sequence"/>
</dbReference>
<organism evidence="6 7">
    <name type="scientific">Favolaschia claudopus</name>
    <dbReference type="NCBI Taxonomy" id="2862362"/>
    <lineage>
        <taxon>Eukaryota</taxon>
        <taxon>Fungi</taxon>
        <taxon>Dikarya</taxon>
        <taxon>Basidiomycota</taxon>
        <taxon>Agaricomycotina</taxon>
        <taxon>Agaricomycetes</taxon>
        <taxon>Agaricomycetidae</taxon>
        <taxon>Agaricales</taxon>
        <taxon>Marasmiineae</taxon>
        <taxon>Mycenaceae</taxon>
        <taxon>Favolaschia</taxon>
    </lineage>
</organism>
<dbReference type="AlphaFoldDB" id="A0AAW0ECX6"/>
<evidence type="ECO:0000259" key="5">
    <source>
        <dbReference type="PROSITE" id="PS50865"/>
    </source>
</evidence>
<keyword evidence="3" id="KW-0862">Zinc</keyword>
<dbReference type="GO" id="GO:0008270">
    <property type="term" value="F:zinc ion binding"/>
    <property type="evidence" value="ECO:0007669"/>
    <property type="project" value="UniProtKB-KW"/>
</dbReference>
<keyword evidence="1" id="KW-0479">Metal-binding</keyword>
<accession>A0AAW0ECX6</accession>
<dbReference type="EMBL" id="JAWWNJ010000002">
    <property type="protein sequence ID" value="KAK7062048.1"/>
    <property type="molecule type" value="Genomic_DNA"/>
</dbReference>
<dbReference type="Gene3D" id="6.10.140.2220">
    <property type="match status" value="1"/>
</dbReference>